<evidence type="ECO:0000313" key="2">
    <source>
        <dbReference type="EMBL" id="MFD2514416.1"/>
    </source>
</evidence>
<dbReference type="Proteomes" id="UP001597544">
    <property type="component" value="Unassembled WGS sequence"/>
</dbReference>
<dbReference type="RefSeq" id="WP_377506968.1">
    <property type="nucleotide sequence ID" value="NZ_JBHULU010000015.1"/>
</dbReference>
<keyword evidence="2" id="KW-0378">Hydrolase</keyword>
<accession>A0ABW5IMQ8</accession>
<dbReference type="InterPro" id="IPR029058">
    <property type="entry name" value="AB_hydrolase_fold"/>
</dbReference>
<dbReference type="Gene3D" id="3.40.50.1820">
    <property type="entry name" value="alpha/beta hydrolase"/>
    <property type="match status" value="1"/>
</dbReference>
<comment type="caution">
    <text evidence="2">The sequence shown here is derived from an EMBL/GenBank/DDBJ whole genome shotgun (WGS) entry which is preliminary data.</text>
</comment>
<evidence type="ECO:0000313" key="3">
    <source>
        <dbReference type="Proteomes" id="UP001597544"/>
    </source>
</evidence>
<dbReference type="GO" id="GO:0016787">
    <property type="term" value="F:hydrolase activity"/>
    <property type="evidence" value="ECO:0007669"/>
    <property type="project" value="UniProtKB-KW"/>
</dbReference>
<name>A0ABW5IMQ8_9BACT</name>
<organism evidence="2 3">
    <name type="scientific">Pontibacter locisalis</name>
    <dbReference type="NCBI Taxonomy" id="1719035"/>
    <lineage>
        <taxon>Bacteria</taxon>
        <taxon>Pseudomonadati</taxon>
        <taxon>Bacteroidota</taxon>
        <taxon>Cytophagia</taxon>
        <taxon>Cytophagales</taxon>
        <taxon>Hymenobacteraceae</taxon>
        <taxon>Pontibacter</taxon>
    </lineage>
</organism>
<keyword evidence="3" id="KW-1185">Reference proteome</keyword>
<sequence>MNTIYFISGLGADWRMFQFLKLPDHLPQQQIKWVPPLHLDEPLETYVQRLIPQIEDTVDPILVGFSFGGLVAIELARLLQPRKIILISSLATRHAIPWYYRLAGKTLLHKHVPFKVMQNTYPLAPFFFGAHTPYERRMLKSVFFRIDETFLRWALGRLLDWKQEIIPPNLVQIHGTSDLILPLHDRPDMIKIHKGEHLMILHRPEEVSNILSRILLDCIHDEQK</sequence>
<reference evidence="3" key="1">
    <citation type="journal article" date="2019" name="Int. J. Syst. Evol. Microbiol.">
        <title>The Global Catalogue of Microorganisms (GCM) 10K type strain sequencing project: providing services to taxonomists for standard genome sequencing and annotation.</title>
        <authorList>
            <consortium name="The Broad Institute Genomics Platform"/>
            <consortium name="The Broad Institute Genome Sequencing Center for Infectious Disease"/>
            <person name="Wu L."/>
            <person name="Ma J."/>
        </authorList>
    </citation>
    <scope>NUCLEOTIDE SEQUENCE [LARGE SCALE GENOMIC DNA]</scope>
    <source>
        <strain evidence="3">KCTC 42498</strain>
    </source>
</reference>
<dbReference type="EMBL" id="JBHULU010000015">
    <property type="protein sequence ID" value="MFD2514416.1"/>
    <property type="molecule type" value="Genomic_DNA"/>
</dbReference>
<dbReference type="SUPFAM" id="SSF53474">
    <property type="entry name" value="alpha/beta-Hydrolases"/>
    <property type="match status" value="1"/>
</dbReference>
<gene>
    <name evidence="2" type="ORF">ACFSRY_11105</name>
</gene>
<protein>
    <submittedName>
        <fullName evidence="2">Alpha/beta hydrolase</fullName>
    </submittedName>
</protein>
<evidence type="ECO:0000259" key="1">
    <source>
        <dbReference type="Pfam" id="PF12697"/>
    </source>
</evidence>
<dbReference type="Pfam" id="PF12697">
    <property type="entry name" value="Abhydrolase_6"/>
    <property type="match status" value="1"/>
</dbReference>
<proteinExistence type="predicted"/>
<dbReference type="InterPro" id="IPR000073">
    <property type="entry name" value="AB_hydrolase_1"/>
</dbReference>
<feature type="domain" description="AB hydrolase-1" evidence="1">
    <location>
        <begin position="35"/>
        <end position="208"/>
    </location>
</feature>